<gene>
    <name evidence="2" type="ORF">MNBD_GAMMA02-813</name>
</gene>
<evidence type="ECO:0000256" key="1">
    <source>
        <dbReference type="SAM" id="Phobius"/>
    </source>
</evidence>
<organism evidence="2">
    <name type="scientific">hydrothermal vent metagenome</name>
    <dbReference type="NCBI Taxonomy" id="652676"/>
    <lineage>
        <taxon>unclassified sequences</taxon>
        <taxon>metagenomes</taxon>
        <taxon>ecological metagenomes</taxon>
    </lineage>
</organism>
<keyword evidence="1" id="KW-0812">Transmembrane</keyword>
<proteinExistence type="predicted"/>
<reference evidence="2" key="1">
    <citation type="submission" date="2018-06" db="EMBL/GenBank/DDBJ databases">
        <authorList>
            <person name="Zhirakovskaya E."/>
        </authorList>
    </citation>
    <scope>NUCLEOTIDE SEQUENCE</scope>
</reference>
<feature type="transmembrane region" description="Helical" evidence="1">
    <location>
        <begin position="30"/>
        <end position="48"/>
    </location>
</feature>
<name>A0A3B0W4L6_9ZZZZ</name>
<keyword evidence="1" id="KW-0472">Membrane</keyword>
<sequence>MSQRSLLLFALGLLALACYAVGLKTGTMLIFVLALCVELWFWYKFLAIRKKQNSKTD</sequence>
<dbReference type="AlphaFoldDB" id="A0A3B0W4L6"/>
<keyword evidence="1" id="KW-1133">Transmembrane helix</keyword>
<accession>A0A3B0W4L6</accession>
<dbReference type="PROSITE" id="PS51257">
    <property type="entry name" value="PROKAR_LIPOPROTEIN"/>
    <property type="match status" value="1"/>
</dbReference>
<evidence type="ECO:0000313" key="2">
    <source>
        <dbReference type="EMBL" id="VAW45667.1"/>
    </source>
</evidence>
<protein>
    <submittedName>
        <fullName evidence="2">Uncharacterized protein</fullName>
    </submittedName>
</protein>
<dbReference type="EMBL" id="UOFA01000217">
    <property type="protein sequence ID" value="VAW45667.1"/>
    <property type="molecule type" value="Genomic_DNA"/>
</dbReference>